<evidence type="ECO:0000313" key="2">
    <source>
        <dbReference type="EMBL" id="SBP54073.1"/>
    </source>
</evidence>
<dbReference type="InterPro" id="IPR039879">
    <property type="entry name" value="EFC10"/>
</dbReference>
<evidence type="ECO:0000259" key="1">
    <source>
        <dbReference type="Pfam" id="PF24548"/>
    </source>
</evidence>
<dbReference type="InterPro" id="IPR049760">
    <property type="entry name" value="DD_EFCAB10"/>
</dbReference>
<dbReference type="Gene3D" id="1.20.890.10">
    <property type="entry name" value="cAMP-dependent protein kinase regulatory subunit, dimerization-anchoring domain"/>
    <property type="match status" value="1"/>
</dbReference>
<dbReference type="Pfam" id="PF24548">
    <property type="entry name" value="EF_EFCAB10_C"/>
    <property type="match status" value="1"/>
</dbReference>
<dbReference type="InterPro" id="IPR056587">
    <property type="entry name" value="EF_EFCAB10_C"/>
</dbReference>
<dbReference type="PANTHER" id="PTHR21847:SF1">
    <property type="entry name" value="EF-HAND CALCIUM-BINDING DOMAIN-CONTAINING PROTEIN 10"/>
    <property type="match status" value="1"/>
</dbReference>
<name>A0A1A8AHA9_NOTFU</name>
<dbReference type="RefSeq" id="XP_054588785.1">
    <property type="nucleotide sequence ID" value="XM_054732810.2"/>
</dbReference>
<protein>
    <submittedName>
        <fullName evidence="2">EF-hand calcium binding domain 10</fullName>
    </submittedName>
</protein>
<accession>A0A1A8AHA9</accession>
<proteinExistence type="predicted"/>
<dbReference type="EMBL" id="HADY01015588">
    <property type="protein sequence ID" value="SBP54073.1"/>
    <property type="molecule type" value="Transcribed_RNA"/>
</dbReference>
<dbReference type="GeneID" id="107388371"/>
<organism evidence="2">
    <name type="scientific">Nothobranchius furzeri</name>
    <name type="common">Turquoise killifish</name>
    <dbReference type="NCBI Taxonomy" id="105023"/>
    <lineage>
        <taxon>Eukaryota</taxon>
        <taxon>Metazoa</taxon>
        <taxon>Chordata</taxon>
        <taxon>Craniata</taxon>
        <taxon>Vertebrata</taxon>
        <taxon>Euteleostomi</taxon>
        <taxon>Actinopterygii</taxon>
        <taxon>Neopterygii</taxon>
        <taxon>Teleostei</taxon>
        <taxon>Neoteleostei</taxon>
        <taxon>Acanthomorphata</taxon>
        <taxon>Ovalentaria</taxon>
        <taxon>Atherinomorphae</taxon>
        <taxon>Cyprinodontiformes</taxon>
        <taxon>Nothobranchiidae</taxon>
        <taxon>Nothobranchius</taxon>
    </lineage>
</organism>
<dbReference type="CDD" id="cd22976">
    <property type="entry name" value="DD_EFCAB10"/>
    <property type="match status" value="1"/>
</dbReference>
<feature type="domain" description="EFCAB10 C-terminal EF-hand" evidence="1">
    <location>
        <begin position="61"/>
        <end position="119"/>
    </location>
</feature>
<gene>
    <name evidence="2" type="primary">EFCAB10</name>
</gene>
<reference evidence="2" key="1">
    <citation type="submission" date="2016-05" db="EMBL/GenBank/DDBJ databases">
        <authorList>
            <person name="Lavstsen T."/>
            <person name="Jespersen J.S."/>
        </authorList>
    </citation>
    <scope>NUCLEOTIDE SEQUENCE</scope>
    <source>
        <tissue evidence="2">Brain</tissue>
    </source>
</reference>
<reference evidence="2" key="2">
    <citation type="submission" date="2016-06" db="EMBL/GenBank/DDBJ databases">
        <title>The genome of a short-lived fish provides insights into sex chromosome evolution and the genetic control of aging.</title>
        <authorList>
            <person name="Reichwald K."/>
            <person name="Felder M."/>
            <person name="Petzold A."/>
            <person name="Koch P."/>
            <person name="Groth M."/>
            <person name="Platzer M."/>
        </authorList>
    </citation>
    <scope>NUCLEOTIDE SEQUENCE</scope>
    <source>
        <tissue evidence="2">Brain</tissue>
    </source>
</reference>
<sequence>MASQRERDATDYLEKHKILELVENLTSMLLFHKPENPREFLVEQLEQLKIYGSGPELFNSSNVTAVLRILDPMNKQYITFAQYKHALTMLGIKDINECPEGVNEDRISHETFRTEVMNSATYAQL</sequence>
<dbReference type="SUPFAM" id="SSF47391">
    <property type="entry name" value="Dimerization-anchoring domain of cAMP-dependent PK regulatory subunit"/>
    <property type="match status" value="1"/>
</dbReference>
<dbReference type="PANTHER" id="PTHR21847">
    <property type="entry name" value="EF-HAND CALCIUM-BINDING DOMAIN-CONTAINING PROTEIN 10"/>
    <property type="match status" value="1"/>
</dbReference>
<dbReference type="AlphaFoldDB" id="A0A1A8AHA9"/>